<keyword evidence="13" id="KW-0614">Plasmid</keyword>
<keyword evidence="5" id="KW-0560">Oxidoreductase</keyword>
<comment type="function">
    <text evidence="1">Thiol-specific peroxidase that catalyzes the reduction of hydrogen peroxide and organic hydroperoxides to water and alcohols, respectively. Plays a role in cell protection against oxidative stress by detoxifying peroxides and as sensor of hydrogen peroxide-mediated signaling events.</text>
</comment>
<organism evidence="13 14">
    <name type="scientific">Ilyobacter polytropus (strain ATCC 51220 / DSM 2926 / LMG 16218 / CuHBu1)</name>
    <dbReference type="NCBI Taxonomy" id="572544"/>
    <lineage>
        <taxon>Bacteria</taxon>
        <taxon>Fusobacteriati</taxon>
        <taxon>Fusobacteriota</taxon>
        <taxon>Fusobacteriia</taxon>
        <taxon>Fusobacteriales</taxon>
        <taxon>Fusobacteriaceae</taxon>
        <taxon>Ilyobacter</taxon>
    </lineage>
</organism>
<dbReference type="InterPro" id="IPR050924">
    <property type="entry name" value="Peroxiredoxin_BCP/PrxQ"/>
</dbReference>
<dbReference type="GO" id="GO:0008379">
    <property type="term" value="F:thioredoxin peroxidase activity"/>
    <property type="evidence" value="ECO:0007669"/>
    <property type="project" value="TreeGrafter"/>
</dbReference>
<dbReference type="PROSITE" id="PS51352">
    <property type="entry name" value="THIOREDOXIN_2"/>
    <property type="match status" value="1"/>
</dbReference>
<dbReference type="SUPFAM" id="SSF52833">
    <property type="entry name" value="Thioredoxin-like"/>
    <property type="match status" value="1"/>
</dbReference>
<keyword evidence="6" id="KW-1015">Disulfide bond</keyword>
<keyword evidence="3" id="KW-0575">Peroxidase</keyword>
<evidence type="ECO:0000256" key="3">
    <source>
        <dbReference type="ARBA" id="ARBA00022559"/>
    </source>
</evidence>
<evidence type="ECO:0000256" key="6">
    <source>
        <dbReference type="ARBA" id="ARBA00023157"/>
    </source>
</evidence>
<dbReference type="KEGG" id="ipo:Ilyop_2467"/>
<geneLocation type="plasmid" evidence="13 14">
    <name>pILYOP01</name>
</geneLocation>
<comment type="similarity">
    <text evidence="9">Belongs to the peroxiredoxin family. BCP/PrxQ subfamily.</text>
</comment>
<evidence type="ECO:0000256" key="9">
    <source>
        <dbReference type="ARBA" id="ARBA00038489"/>
    </source>
</evidence>
<dbReference type="EC" id="1.11.1.24" evidence="2"/>
<dbReference type="Pfam" id="PF00578">
    <property type="entry name" value="AhpC-TSA"/>
    <property type="match status" value="1"/>
</dbReference>
<evidence type="ECO:0000313" key="14">
    <source>
        <dbReference type="Proteomes" id="UP000006875"/>
    </source>
</evidence>
<dbReference type="GO" id="GO:0045454">
    <property type="term" value="P:cell redox homeostasis"/>
    <property type="evidence" value="ECO:0007669"/>
    <property type="project" value="TreeGrafter"/>
</dbReference>
<proteinExistence type="inferred from homology"/>
<dbReference type="PANTHER" id="PTHR42801">
    <property type="entry name" value="THIOREDOXIN-DEPENDENT PEROXIDE REDUCTASE"/>
    <property type="match status" value="1"/>
</dbReference>
<evidence type="ECO:0000256" key="2">
    <source>
        <dbReference type="ARBA" id="ARBA00013017"/>
    </source>
</evidence>
<evidence type="ECO:0000313" key="13">
    <source>
        <dbReference type="EMBL" id="ADO84226.1"/>
    </source>
</evidence>
<dbReference type="InterPro" id="IPR013766">
    <property type="entry name" value="Thioredoxin_domain"/>
</dbReference>
<comment type="catalytic activity">
    <reaction evidence="10">
        <text>a hydroperoxide + [thioredoxin]-dithiol = an alcohol + [thioredoxin]-disulfide + H2O</text>
        <dbReference type="Rhea" id="RHEA:62620"/>
        <dbReference type="Rhea" id="RHEA-COMP:10698"/>
        <dbReference type="Rhea" id="RHEA-COMP:10700"/>
        <dbReference type="ChEBI" id="CHEBI:15377"/>
        <dbReference type="ChEBI" id="CHEBI:29950"/>
        <dbReference type="ChEBI" id="CHEBI:30879"/>
        <dbReference type="ChEBI" id="CHEBI:35924"/>
        <dbReference type="ChEBI" id="CHEBI:50058"/>
        <dbReference type="EC" id="1.11.1.24"/>
    </reaction>
</comment>
<dbReference type="PANTHER" id="PTHR42801:SF7">
    <property type="entry name" value="SLL1159 PROTEIN"/>
    <property type="match status" value="1"/>
</dbReference>
<evidence type="ECO:0000256" key="5">
    <source>
        <dbReference type="ARBA" id="ARBA00023002"/>
    </source>
</evidence>
<dbReference type="EMBL" id="CP002282">
    <property type="protein sequence ID" value="ADO84226.1"/>
    <property type="molecule type" value="Genomic_DNA"/>
</dbReference>
<evidence type="ECO:0000259" key="12">
    <source>
        <dbReference type="PROSITE" id="PS51352"/>
    </source>
</evidence>
<evidence type="ECO:0000256" key="1">
    <source>
        <dbReference type="ARBA" id="ARBA00003330"/>
    </source>
</evidence>
<dbReference type="Gene3D" id="3.40.30.10">
    <property type="entry name" value="Glutaredoxin"/>
    <property type="match status" value="1"/>
</dbReference>
<evidence type="ECO:0000256" key="10">
    <source>
        <dbReference type="ARBA" id="ARBA00049091"/>
    </source>
</evidence>
<dbReference type="RefSeq" id="WP_013388885.1">
    <property type="nucleotide sequence ID" value="NC_014633.1"/>
</dbReference>
<gene>
    <name evidence="13" type="ordered locus">Ilyop_2467</name>
</gene>
<dbReference type="Proteomes" id="UP000006875">
    <property type="component" value="Plasmid pILYOP01"/>
</dbReference>
<evidence type="ECO:0000256" key="7">
    <source>
        <dbReference type="ARBA" id="ARBA00023284"/>
    </source>
</evidence>
<dbReference type="InterPro" id="IPR036249">
    <property type="entry name" value="Thioredoxin-like_sf"/>
</dbReference>
<feature type="region of interest" description="Disordered" evidence="11">
    <location>
        <begin position="1"/>
        <end position="20"/>
    </location>
</feature>
<accession>E3HDP0</accession>
<dbReference type="HOGENOM" id="CLU_042529_5_0_0"/>
<name>E3HDP0_ILYPC</name>
<reference evidence="13 14" key="1">
    <citation type="journal article" date="2010" name="Stand. Genomic Sci.">
        <title>Complete genome sequence of Ilyobacter polytropus type strain (CuHbu1).</title>
        <authorList>
            <person name="Sikorski J."/>
            <person name="Chertkov O."/>
            <person name="Lapidus A."/>
            <person name="Nolan M."/>
            <person name="Lucas S."/>
            <person name="Del Rio T.G."/>
            <person name="Tice H."/>
            <person name="Cheng J.F."/>
            <person name="Tapia R."/>
            <person name="Han C."/>
            <person name="Goodwin L."/>
            <person name="Pitluck S."/>
            <person name="Liolios K."/>
            <person name="Ivanova N."/>
            <person name="Mavromatis K."/>
            <person name="Mikhailova N."/>
            <person name="Pati A."/>
            <person name="Chen A."/>
            <person name="Palaniappan K."/>
            <person name="Land M."/>
            <person name="Hauser L."/>
            <person name="Chang Y.J."/>
            <person name="Jeffries C.D."/>
            <person name="Brambilla E."/>
            <person name="Yasawong M."/>
            <person name="Rohde M."/>
            <person name="Pukall R."/>
            <person name="Spring S."/>
            <person name="Goker M."/>
            <person name="Woyke T."/>
            <person name="Bristow J."/>
            <person name="Eisen J.A."/>
            <person name="Markowitz V."/>
            <person name="Hugenholtz P."/>
            <person name="Kyrpides N.C."/>
            <person name="Klenk H.P."/>
        </authorList>
    </citation>
    <scope>NUCLEOTIDE SEQUENCE [LARGE SCALE GENOMIC DNA]</scope>
    <source>
        <strain evidence="14">ATCC 51220 / DSM 2926 / LMG 16218 / CuHBu1</strain>
        <plasmid evidence="14">pILYOP01</plasmid>
    </source>
</reference>
<dbReference type="OrthoDB" id="9813820at2"/>
<dbReference type="GO" id="GO:0005737">
    <property type="term" value="C:cytoplasm"/>
    <property type="evidence" value="ECO:0007669"/>
    <property type="project" value="TreeGrafter"/>
</dbReference>
<keyword evidence="4" id="KW-0049">Antioxidant</keyword>
<dbReference type="CDD" id="cd02970">
    <property type="entry name" value="PRX_like2"/>
    <property type="match status" value="1"/>
</dbReference>
<keyword evidence="7" id="KW-0676">Redox-active center</keyword>
<evidence type="ECO:0000256" key="4">
    <source>
        <dbReference type="ARBA" id="ARBA00022862"/>
    </source>
</evidence>
<dbReference type="InterPro" id="IPR000866">
    <property type="entry name" value="AhpC/TSA"/>
</dbReference>
<keyword evidence="14" id="KW-1185">Reference proteome</keyword>
<dbReference type="GO" id="GO:0034599">
    <property type="term" value="P:cellular response to oxidative stress"/>
    <property type="evidence" value="ECO:0007669"/>
    <property type="project" value="TreeGrafter"/>
</dbReference>
<feature type="domain" description="Thioredoxin" evidence="12">
    <location>
        <begin position="44"/>
        <end position="216"/>
    </location>
</feature>
<dbReference type="AlphaFoldDB" id="E3HDP0"/>
<evidence type="ECO:0000256" key="8">
    <source>
        <dbReference type="ARBA" id="ARBA00032824"/>
    </source>
</evidence>
<feature type="compositionally biased region" description="Basic and acidic residues" evidence="11">
    <location>
        <begin position="1"/>
        <end position="19"/>
    </location>
</feature>
<evidence type="ECO:0000256" key="11">
    <source>
        <dbReference type="SAM" id="MobiDB-lite"/>
    </source>
</evidence>
<sequence>MKTLKEALEKRNSDKKKALPSETLEYMDKVTNDLKEAGYENNPLNVGDKIPDGQLLNHRGETVSISELLGNKPAIISFYRGTWCPYCNMELAFYDELLGEISEEKIAMFAVSPEKPDVTMESIEIEKLNFKVLSDIDNKFARKLNLLFKVPEKLQTIYDGFGIDLKRSQGNEEAELPIAATYIIDKNGVITNAWVDADYTKRAEPSEVIEAYKKML</sequence>
<protein>
    <recommendedName>
        <fullName evidence="2">thioredoxin-dependent peroxiredoxin</fullName>
        <ecNumber evidence="2">1.11.1.24</ecNumber>
    </recommendedName>
    <alternativeName>
        <fullName evidence="8">Thioredoxin peroxidase</fullName>
    </alternativeName>
</protein>